<dbReference type="Proteomes" id="UP000261540">
    <property type="component" value="Unplaced"/>
</dbReference>
<evidence type="ECO:0000259" key="2">
    <source>
        <dbReference type="Pfam" id="PF09588"/>
    </source>
</evidence>
<dbReference type="CDD" id="cd22343">
    <property type="entry name" value="PDDEXK_lambda_exonuclease-like"/>
    <property type="match status" value="1"/>
</dbReference>
<dbReference type="SUPFAM" id="SSF52980">
    <property type="entry name" value="Restriction endonuclease-like"/>
    <property type="match status" value="1"/>
</dbReference>
<feature type="compositionally biased region" description="Basic and acidic residues" evidence="1">
    <location>
        <begin position="89"/>
        <end position="100"/>
    </location>
</feature>
<feature type="region of interest" description="Disordered" evidence="1">
    <location>
        <begin position="32"/>
        <end position="120"/>
    </location>
</feature>
<dbReference type="GeneTree" id="ENSGT00940000171017"/>
<dbReference type="PANTHER" id="PTHR46609">
    <property type="entry name" value="EXONUCLEASE, PHAGE-TYPE/RECB, C-TERMINAL DOMAIN-CONTAINING PROTEIN"/>
    <property type="match status" value="1"/>
</dbReference>
<evidence type="ECO:0000313" key="4">
    <source>
        <dbReference type="Proteomes" id="UP000261540"/>
    </source>
</evidence>
<dbReference type="GO" id="GO:0006281">
    <property type="term" value="P:DNA repair"/>
    <property type="evidence" value="ECO:0007669"/>
    <property type="project" value="UniProtKB-ARBA"/>
</dbReference>
<feature type="domain" description="YqaJ viral recombinase" evidence="2">
    <location>
        <begin position="157"/>
        <end position="323"/>
    </location>
</feature>
<evidence type="ECO:0000313" key="3">
    <source>
        <dbReference type="Ensembl" id="ENSPKIP00000035032.1"/>
    </source>
</evidence>
<dbReference type="InterPro" id="IPR011335">
    <property type="entry name" value="Restrct_endonuc-II-like"/>
</dbReference>
<feature type="compositionally biased region" description="Polar residues" evidence="1">
    <location>
        <begin position="32"/>
        <end position="41"/>
    </location>
</feature>
<dbReference type="Pfam" id="PF09588">
    <property type="entry name" value="YqaJ"/>
    <property type="match status" value="1"/>
</dbReference>
<name>A0A3B3SW93_9TELE</name>
<dbReference type="PANTHER" id="PTHR46609:SF8">
    <property type="entry name" value="YQAJ VIRAL RECOMBINASE DOMAIN-CONTAINING PROTEIN"/>
    <property type="match status" value="1"/>
</dbReference>
<organism evidence="3 4">
    <name type="scientific">Paramormyrops kingsleyae</name>
    <dbReference type="NCBI Taxonomy" id="1676925"/>
    <lineage>
        <taxon>Eukaryota</taxon>
        <taxon>Metazoa</taxon>
        <taxon>Chordata</taxon>
        <taxon>Craniata</taxon>
        <taxon>Vertebrata</taxon>
        <taxon>Euteleostomi</taxon>
        <taxon>Actinopterygii</taxon>
        <taxon>Neopterygii</taxon>
        <taxon>Teleostei</taxon>
        <taxon>Osteoglossocephala</taxon>
        <taxon>Osteoglossomorpha</taxon>
        <taxon>Osteoglossiformes</taxon>
        <taxon>Mormyridae</taxon>
        <taxon>Paramormyrops</taxon>
    </lineage>
</organism>
<feature type="compositionally biased region" description="Polar residues" evidence="1">
    <location>
        <begin position="72"/>
        <end position="84"/>
    </location>
</feature>
<sequence length="381" mass="42491">MSSKLVVIDRSEIIQSSSFLCHSSLFSHPRLLTQTKMQTNKTRGKDSFPADSAKMGNSRGSTGPSTGPAIKKSQSVPSKTSGGSRVQVRQKEGEADKLSHEQGAAGAARTPSQSSKKGEHAVPLLLEPEDVVQGVTLKQTELEAVEKLTRGQRENPKWFAWRQNRITASIAHRVSHSRFVSGSSQTPPASYLASIVGDGPHVMTRAMAWGVNKESVAARRYQKLKSEELGRPVSIRDCGLFIHPQKSWLAASPDGIVEIPRSSERLLLEIKCPFNHREKTVAQACHEDRNFCLELVDRPGRYQLKRTHSYYTQVQCQMAVVGIHKADFVVYTQCETAIVPVTFDPQFWASVEDKLEMFYMRAVVPHVRQTVRVNPAFQREL</sequence>
<keyword evidence="4" id="KW-1185">Reference proteome</keyword>
<dbReference type="AlphaFoldDB" id="A0A3B3SW93"/>
<reference evidence="3" key="1">
    <citation type="submission" date="2025-08" db="UniProtKB">
        <authorList>
            <consortium name="Ensembl"/>
        </authorList>
    </citation>
    <scope>IDENTIFICATION</scope>
</reference>
<protein>
    <recommendedName>
        <fullName evidence="2">YqaJ viral recombinase domain-containing protein</fullName>
    </recommendedName>
</protein>
<dbReference type="InterPro" id="IPR011604">
    <property type="entry name" value="PDDEXK-like_dom_sf"/>
</dbReference>
<accession>A0A3B3SW93</accession>
<dbReference type="Gene3D" id="3.90.320.10">
    <property type="match status" value="1"/>
</dbReference>
<dbReference type="InterPro" id="IPR051703">
    <property type="entry name" value="NF-kappa-B_Signaling_Reg"/>
</dbReference>
<dbReference type="STRING" id="1676925.ENSPKIP00000035032"/>
<dbReference type="Ensembl" id="ENSPKIT00000015957.1">
    <property type="protein sequence ID" value="ENSPKIP00000035032.1"/>
    <property type="gene ID" value="ENSPKIG00000014138.1"/>
</dbReference>
<reference evidence="3" key="2">
    <citation type="submission" date="2025-09" db="UniProtKB">
        <authorList>
            <consortium name="Ensembl"/>
        </authorList>
    </citation>
    <scope>IDENTIFICATION</scope>
</reference>
<proteinExistence type="predicted"/>
<evidence type="ECO:0000256" key="1">
    <source>
        <dbReference type="SAM" id="MobiDB-lite"/>
    </source>
</evidence>
<dbReference type="InterPro" id="IPR019080">
    <property type="entry name" value="YqaJ_viral_recombinase"/>
</dbReference>